<evidence type="ECO:0000256" key="1">
    <source>
        <dbReference type="SAM" id="MobiDB-lite"/>
    </source>
</evidence>
<feature type="region of interest" description="Disordered" evidence="1">
    <location>
        <begin position="117"/>
        <end position="139"/>
    </location>
</feature>
<dbReference type="Gramene" id="ONK62552">
    <property type="protein sequence ID" value="ONK62552"/>
    <property type="gene ID" value="A4U43_C07F5280"/>
</dbReference>
<dbReference type="AlphaFoldDB" id="A0A5P1E9M6"/>
<dbReference type="PANTHER" id="PTHR33924:SF5">
    <property type="entry name" value="CATION-TRANSPORTING ATPASE"/>
    <property type="match status" value="1"/>
</dbReference>
<reference evidence="3" key="1">
    <citation type="journal article" date="2017" name="Nat. Commun.">
        <title>The asparagus genome sheds light on the origin and evolution of a young Y chromosome.</title>
        <authorList>
            <person name="Harkess A."/>
            <person name="Zhou J."/>
            <person name="Xu C."/>
            <person name="Bowers J.E."/>
            <person name="Van der Hulst R."/>
            <person name="Ayyampalayam S."/>
            <person name="Mercati F."/>
            <person name="Riccardi P."/>
            <person name="McKain M.R."/>
            <person name="Kakrana A."/>
            <person name="Tang H."/>
            <person name="Ray J."/>
            <person name="Groenendijk J."/>
            <person name="Arikit S."/>
            <person name="Mathioni S.M."/>
            <person name="Nakano M."/>
            <person name="Shan H."/>
            <person name="Telgmann-Rauber A."/>
            <person name="Kanno A."/>
            <person name="Yue Z."/>
            <person name="Chen H."/>
            <person name="Li W."/>
            <person name="Chen Y."/>
            <person name="Xu X."/>
            <person name="Zhang Y."/>
            <person name="Luo S."/>
            <person name="Chen H."/>
            <person name="Gao J."/>
            <person name="Mao Z."/>
            <person name="Pires J.C."/>
            <person name="Luo M."/>
            <person name="Kudrna D."/>
            <person name="Wing R.A."/>
            <person name="Meyers B.C."/>
            <person name="Yi K."/>
            <person name="Kong H."/>
            <person name="Lavrijsen P."/>
            <person name="Sunseri F."/>
            <person name="Falavigna A."/>
            <person name="Ye Y."/>
            <person name="Leebens-Mack J.H."/>
            <person name="Chen G."/>
        </authorList>
    </citation>
    <scope>NUCLEOTIDE SEQUENCE [LARGE SCALE GENOMIC DNA]</scope>
    <source>
        <strain evidence="3">cv. DH0086</strain>
    </source>
</reference>
<keyword evidence="3" id="KW-1185">Reference proteome</keyword>
<protein>
    <submittedName>
        <fullName evidence="2">Uncharacterized protein</fullName>
    </submittedName>
</protein>
<feature type="compositionally biased region" description="Low complexity" evidence="1">
    <location>
        <begin position="192"/>
        <end position="207"/>
    </location>
</feature>
<sequence>MEEPPVVVDLSYESRSPSKRSFEEDLDVLPEGGKRVKMRHLDSVLKFGGIKKCSTLTEGTVHSLQSKEEISHITDTIVSLHSDKHVRSVTSNIFAEPTKDISLTLGLVESIKFSENPVNNDAHTKSNKERGPQNKSFAGLSLDLNDNPFNLHKNLEPLRSTDASECGSTTGTLEESEPLKMWKEMKQNGFLSSSHGGISHGGIPVPKQRSRQPKRKKEEEFKKKSEIMTKREQPNKYTKNAAPTGLLSGLNPGIIKHVRNSKQVNSIIEAMLKSERSDKEMHNRPPDQIPIGSKDVTAHNSAGNQFSLYYKPSFLSGSDIEAQIIGSGISGRFYNESSNVPTFNPQYDDDSLALKLSSAVTMASENTSSISNQEQSSNHDAIASLSLKGASVASQWLELLHQDIKGRLAALRRSKKRVRNVIQTELPYLLSKEMLSNQENEGFAHSSENDCSKKAILDMHMARWKSIFSQMDKALYEEGKHLENWLKQVQDMQAHCDGGLKYFSTNRSILLADEFSGLKKTEAAEKEKSIRAAAASIYSTSNFILTKENVPCF</sequence>
<dbReference type="PANTHER" id="PTHR33924">
    <property type="entry name" value="CATION-TRANSPORTING ATPASE"/>
    <property type="match status" value="1"/>
</dbReference>
<organism evidence="2 3">
    <name type="scientific">Asparagus officinalis</name>
    <name type="common">Garden asparagus</name>
    <dbReference type="NCBI Taxonomy" id="4686"/>
    <lineage>
        <taxon>Eukaryota</taxon>
        <taxon>Viridiplantae</taxon>
        <taxon>Streptophyta</taxon>
        <taxon>Embryophyta</taxon>
        <taxon>Tracheophyta</taxon>
        <taxon>Spermatophyta</taxon>
        <taxon>Magnoliopsida</taxon>
        <taxon>Liliopsida</taxon>
        <taxon>Asparagales</taxon>
        <taxon>Asparagaceae</taxon>
        <taxon>Asparagoideae</taxon>
        <taxon>Asparagus</taxon>
    </lineage>
</organism>
<proteinExistence type="predicted"/>
<dbReference type="Proteomes" id="UP000243459">
    <property type="component" value="Chromosome 7"/>
</dbReference>
<evidence type="ECO:0000313" key="3">
    <source>
        <dbReference type="Proteomes" id="UP000243459"/>
    </source>
</evidence>
<accession>A0A5P1E9M6</accession>
<feature type="compositionally biased region" description="Basic and acidic residues" evidence="1">
    <location>
        <begin position="122"/>
        <end position="132"/>
    </location>
</feature>
<name>A0A5P1E9M6_ASPOF</name>
<dbReference type="OrthoDB" id="1930341at2759"/>
<dbReference type="EMBL" id="CM007387">
    <property type="protein sequence ID" value="ONK62552.1"/>
    <property type="molecule type" value="Genomic_DNA"/>
</dbReference>
<evidence type="ECO:0000313" key="2">
    <source>
        <dbReference type="EMBL" id="ONK62552.1"/>
    </source>
</evidence>
<dbReference type="OMA" id="APANNIR"/>
<feature type="region of interest" description="Disordered" evidence="1">
    <location>
        <begin position="191"/>
        <end position="223"/>
    </location>
</feature>
<gene>
    <name evidence="2" type="ORF">A4U43_C07F5280</name>
</gene>